<dbReference type="InterPro" id="IPR050697">
    <property type="entry name" value="Adenylyl/Guanylyl_Cyclase_3/4"/>
</dbReference>
<keyword evidence="3" id="KW-1185">Reference proteome</keyword>
<dbReference type="Pfam" id="PF00211">
    <property type="entry name" value="Guanylate_cyc"/>
    <property type="match status" value="1"/>
</dbReference>
<dbReference type="InterPro" id="IPR001054">
    <property type="entry name" value="A/G_cyclase"/>
</dbReference>
<accession>A0A4R5ERY8</accession>
<reference evidence="2 3" key="1">
    <citation type="submission" date="2019-03" db="EMBL/GenBank/DDBJ databases">
        <authorList>
            <person name="Zhang S."/>
        </authorList>
    </citation>
    <scope>NUCLEOTIDE SEQUENCE [LARGE SCALE GENOMIC DNA]</scope>
    <source>
        <strain evidence="2 3">S4J41</strain>
    </source>
</reference>
<evidence type="ECO:0000313" key="2">
    <source>
        <dbReference type="EMBL" id="TDE37437.1"/>
    </source>
</evidence>
<dbReference type="PANTHER" id="PTHR43081">
    <property type="entry name" value="ADENYLATE CYCLASE, TERMINAL-DIFFERENTIATION SPECIFIC-RELATED"/>
    <property type="match status" value="1"/>
</dbReference>
<sequence length="412" mass="44964">MPLSCSSHPGAAELSDWLLARGLDGTAREELLIGYCDKLVEIGLPLYRLHVTQRALHPRFGGIGFDWLRGDSGVSQQRYAHSDISRQDWLQSPLFQIASSHKTEVRERLNAPGHVSAFPFLNDLRTRGATDYFATGLLYEKPPETTNLDPATSPEGMLASWTSDHPDGFSEACIDLIRATLPQLGLAMKSTSNRRIAYDLLGTYLGRDAGKRVLSGEIQRGSFQRIDAVICYFDLSGFTSLAERIPGPDLIAMLNAYFGVVVDAIHARGGHVLKFMGDGVLAMFDLPEDGVATRAALDTVADLIKQIETLNRDRVAQDLPVTGFTIALHAGEIFYGNIGAETRLDFTVIGPAVNLTARLADMHRTLGQNVILSEPIRNAALGGPHDLVSLGRYMLRGVSQPQELFTLYTGGT</sequence>
<dbReference type="GO" id="GO:0006171">
    <property type="term" value="P:cAMP biosynthetic process"/>
    <property type="evidence" value="ECO:0007669"/>
    <property type="project" value="TreeGrafter"/>
</dbReference>
<dbReference type="Gene3D" id="3.30.70.1230">
    <property type="entry name" value="Nucleotide cyclase"/>
    <property type="match status" value="1"/>
</dbReference>
<comment type="caution">
    <text evidence="2">The sequence shown here is derived from an EMBL/GenBank/DDBJ whole genome shotgun (WGS) entry which is preliminary data.</text>
</comment>
<evidence type="ECO:0000313" key="3">
    <source>
        <dbReference type="Proteomes" id="UP000294662"/>
    </source>
</evidence>
<protein>
    <submittedName>
        <fullName evidence="2">Adenylate/guanylate cyclase domain-containing protein</fullName>
    </submittedName>
</protein>
<dbReference type="GO" id="GO:0035556">
    <property type="term" value="P:intracellular signal transduction"/>
    <property type="evidence" value="ECO:0007669"/>
    <property type="project" value="InterPro"/>
</dbReference>
<dbReference type="PANTHER" id="PTHR43081:SF11">
    <property type="entry name" value="BLR2264 PROTEIN"/>
    <property type="match status" value="1"/>
</dbReference>
<dbReference type="OrthoDB" id="9801651at2"/>
<organism evidence="2 3">
    <name type="scientific">Antarcticimicrobium sediminis</name>
    <dbReference type="NCBI Taxonomy" id="2546227"/>
    <lineage>
        <taxon>Bacteria</taxon>
        <taxon>Pseudomonadati</taxon>
        <taxon>Pseudomonadota</taxon>
        <taxon>Alphaproteobacteria</taxon>
        <taxon>Rhodobacterales</taxon>
        <taxon>Paracoccaceae</taxon>
        <taxon>Antarcticimicrobium</taxon>
    </lineage>
</organism>
<dbReference type="PROSITE" id="PS50125">
    <property type="entry name" value="GUANYLATE_CYCLASE_2"/>
    <property type="match status" value="1"/>
</dbReference>
<proteinExistence type="predicted"/>
<dbReference type="InterPro" id="IPR029787">
    <property type="entry name" value="Nucleotide_cyclase"/>
</dbReference>
<gene>
    <name evidence="2" type="ORF">E1B25_11975</name>
</gene>
<dbReference type="RefSeq" id="WP_132829553.1">
    <property type="nucleotide sequence ID" value="NZ_SMFP01000007.1"/>
</dbReference>
<dbReference type="GO" id="GO:0004016">
    <property type="term" value="F:adenylate cyclase activity"/>
    <property type="evidence" value="ECO:0007669"/>
    <property type="project" value="UniProtKB-ARBA"/>
</dbReference>
<evidence type="ECO:0000259" key="1">
    <source>
        <dbReference type="PROSITE" id="PS50125"/>
    </source>
</evidence>
<name>A0A4R5ERY8_9RHOB</name>
<dbReference type="EMBL" id="SMFP01000007">
    <property type="protein sequence ID" value="TDE37437.1"/>
    <property type="molecule type" value="Genomic_DNA"/>
</dbReference>
<dbReference type="AlphaFoldDB" id="A0A4R5ERY8"/>
<dbReference type="Proteomes" id="UP000294662">
    <property type="component" value="Unassembled WGS sequence"/>
</dbReference>
<dbReference type="SUPFAM" id="SSF55073">
    <property type="entry name" value="Nucleotide cyclase"/>
    <property type="match status" value="1"/>
</dbReference>
<dbReference type="SMART" id="SM00044">
    <property type="entry name" value="CYCc"/>
    <property type="match status" value="1"/>
</dbReference>
<feature type="domain" description="Guanylate cyclase" evidence="1">
    <location>
        <begin position="229"/>
        <end position="360"/>
    </location>
</feature>
<dbReference type="CDD" id="cd07302">
    <property type="entry name" value="CHD"/>
    <property type="match status" value="1"/>
</dbReference>